<evidence type="ECO:0000313" key="3">
    <source>
        <dbReference type="Proteomes" id="UP001282284"/>
    </source>
</evidence>
<dbReference type="GO" id="GO:0052621">
    <property type="term" value="F:diguanylate cyclase activity"/>
    <property type="evidence" value="ECO:0007669"/>
    <property type="project" value="UniProtKB-EC"/>
</dbReference>
<keyword evidence="2" id="KW-0808">Transferase</keyword>
<dbReference type="SUPFAM" id="SSF55781">
    <property type="entry name" value="GAF domain-like"/>
    <property type="match status" value="2"/>
</dbReference>
<dbReference type="InterPro" id="IPR043128">
    <property type="entry name" value="Rev_trsase/Diguanyl_cyclase"/>
</dbReference>
<evidence type="ECO:0000259" key="1">
    <source>
        <dbReference type="PROSITE" id="PS50887"/>
    </source>
</evidence>
<dbReference type="InterPro" id="IPR029016">
    <property type="entry name" value="GAF-like_dom_sf"/>
</dbReference>
<dbReference type="SMART" id="SM00267">
    <property type="entry name" value="GGDEF"/>
    <property type="match status" value="1"/>
</dbReference>
<dbReference type="Proteomes" id="UP001282284">
    <property type="component" value="Unassembled WGS sequence"/>
</dbReference>
<dbReference type="Gene3D" id="3.30.450.40">
    <property type="match status" value="2"/>
</dbReference>
<feature type="domain" description="GGDEF" evidence="1">
    <location>
        <begin position="489"/>
        <end position="617"/>
    </location>
</feature>
<dbReference type="PANTHER" id="PTHR45138:SF9">
    <property type="entry name" value="DIGUANYLATE CYCLASE DGCM-RELATED"/>
    <property type="match status" value="1"/>
</dbReference>
<dbReference type="Pfam" id="PF00990">
    <property type="entry name" value="GGDEF"/>
    <property type="match status" value="1"/>
</dbReference>
<dbReference type="InterPro" id="IPR029787">
    <property type="entry name" value="Nucleotide_cyclase"/>
</dbReference>
<dbReference type="RefSeq" id="WP_317942807.1">
    <property type="nucleotide sequence ID" value="NZ_JAUBDI010000004.1"/>
</dbReference>
<protein>
    <submittedName>
        <fullName evidence="2">Diguanylate cyclase</fullName>
        <ecNumber evidence="2">2.7.7.65</ecNumber>
    </submittedName>
</protein>
<evidence type="ECO:0000313" key="2">
    <source>
        <dbReference type="EMBL" id="MDW0112855.1"/>
    </source>
</evidence>
<dbReference type="PROSITE" id="PS50887">
    <property type="entry name" value="GGDEF"/>
    <property type="match status" value="1"/>
</dbReference>
<dbReference type="Gene3D" id="3.30.70.270">
    <property type="match status" value="1"/>
</dbReference>
<sequence>MDNQELLVFEMKSAIFNLFSKRNSKRPLEENLTNFKLIFMNLFDIEFADILLYDNNRYIPIVKEGKTLERSWKSGEPQVKIEHPLLLASFISTVESNGYEFADDSLIIRDDHQSPLGALLFKASEKWHDFASTPYLKDLKTVFGTYLDQSIRMYQITEKEMTYRRLFEIAELFNSTMESAVILNGMMEAIQDSFPLFDVQLLLSQEQKGTMKTYRLFDYLNERASAVDAFLSGDLTIENVKDQSVSLVNAPIRGRQGIYGVVQISAPNDAEFTETEKGFVRMITNAAGTALENASLYEQSHRLVNDLQLVNEASRKLNSNLDLVEMIAYLKGQFITAFQPTEIAFVLRDESGNWNISASSTDFFTKEVAKQYIEMVVQRLSSGEEAIFDPNAPQSSTTNIVFKSQVALPIIDRDEMIGFVILLHEEEYFFSFDSFKLMRSLISHSSLAISNILLRDQLQELVNKDNLTKLYTRRYLDNEVATTINNKGEDCVFLLMDVDDFKQVNDTYGHTTGDDVLQQISTYILTAIDGLGIACRWGGEEIAIFLPSASVHDGVQFAQMLVSYIPTVTTPQVTVSIGMSTWSSKEGKSYNELFQSSDKALYYAKNNGKNQFVMEGVASAK</sequence>
<dbReference type="CDD" id="cd01949">
    <property type="entry name" value="GGDEF"/>
    <property type="match status" value="1"/>
</dbReference>
<dbReference type="EC" id="2.7.7.65" evidence="2"/>
<dbReference type="EMBL" id="JAUBDI010000004">
    <property type="protein sequence ID" value="MDW0112855.1"/>
    <property type="molecule type" value="Genomic_DNA"/>
</dbReference>
<reference evidence="2 3" key="1">
    <citation type="submission" date="2023-06" db="EMBL/GenBank/DDBJ databases">
        <title>Sporosarcina sp. nov., isolated from Korean traditional fermented seafood 'Jeotgal'.</title>
        <authorList>
            <person name="Yang A.I."/>
            <person name="Shin N.-R."/>
        </authorList>
    </citation>
    <scope>NUCLEOTIDE SEQUENCE [LARGE SCALE GENOMIC DNA]</scope>
    <source>
        <strain evidence="2 3">KCTC13119</strain>
    </source>
</reference>
<name>A0ABU4G947_9BACL</name>
<dbReference type="NCBIfam" id="TIGR00254">
    <property type="entry name" value="GGDEF"/>
    <property type="match status" value="1"/>
</dbReference>
<dbReference type="PANTHER" id="PTHR45138">
    <property type="entry name" value="REGULATORY COMPONENTS OF SENSORY TRANSDUCTION SYSTEM"/>
    <property type="match status" value="1"/>
</dbReference>
<gene>
    <name evidence="2" type="ORF">QT711_06630</name>
</gene>
<keyword evidence="2" id="KW-0548">Nucleotidyltransferase</keyword>
<comment type="caution">
    <text evidence="2">The sequence shown here is derived from an EMBL/GenBank/DDBJ whole genome shotgun (WGS) entry which is preliminary data.</text>
</comment>
<accession>A0ABU4G947</accession>
<proteinExistence type="predicted"/>
<dbReference type="SUPFAM" id="SSF55073">
    <property type="entry name" value="Nucleotide cyclase"/>
    <property type="match status" value="1"/>
</dbReference>
<keyword evidence="3" id="KW-1185">Reference proteome</keyword>
<organism evidence="2 3">
    <name type="scientific">Sporosarcina saromensis</name>
    <dbReference type="NCBI Taxonomy" id="359365"/>
    <lineage>
        <taxon>Bacteria</taxon>
        <taxon>Bacillati</taxon>
        <taxon>Bacillota</taxon>
        <taxon>Bacilli</taxon>
        <taxon>Bacillales</taxon>
        <taxon>Caryophanaceae</taxon>
        <taxon>Sporosarcina</taxon>
    </lineage>
</organism>
<dbReference type="InterPro" id="IPR000160">
    <property type="entry name" value="GGDEF_dom"/>
</dbReference>
<dbReference type="InterPro" id="IPR050469">
    <property type="entry name" value="Diguanylate_Cyclase"/>
</dbReference>